<protein>
    <submittedName>
        <fullName evidence="1">Uncharacterized protein</fullName>
    </submittedName>
</protein>
<sequence length="68" mass="7858">MACRNIPLSRNRLSSGIACIRLTETSIHCENQNEDFMNFFFEKEDYNFKGSTTPNPLINKMETVPIND</sequence>
<accession>A0A8X6X5D7</accession>
<gene>
    <name evidence="1" type="ORF">TNIN_312991</name>
</gene>
<dbReference type="EMBL" id="BMAV01005846">
    <property type="protein sequence ID" value="GFY47225.1"/>
    <property type="molecule type" value="Genomic_DNA"/>
</dbReference>
<evidence type="ECO:0000313" key="2">
    <source>
        <dbReference type="Proteomes" id="UP000886998"/>
    </source>
</evidence>
<evidence type="ECO:0000313" key="1">
    <source>
        <dbReference type="EMBL" id="GFY47225.1"/>
    </source>
</evidence>
<proteinExistence type="predicted"/>
<reference evidence="1" key="1">
    <citation type="submission" date="2020-08" db="EMBL/GenBank/DDBJ databases">
        <title>Multicomponent nature underlies the extraordinary mechanical properties of spider dragline silk.</title>
        <authorList>
            <person name="Kono N."/>
            <person name="Nakamura H."/>
            <person name="Mori M."/>
            <person name="Yoshida Y."/>
            <person name="Ohtoshi R."/>
            <person name="Malay A.D."/>
            <person name="Moran D.A.P."/>
            <person name="Tomita M."/>
            <person name="Numata K."/>
            <person name="Arakawa K."/>
        </authorList>
    </citation>
    <scope>NUCLEOTIDE SEQUENCE</scope>
</reference>
<organism evidence="1 2">
    <name type="scientific">Trichonephila inaurata madagascariensis</name>
    <dbReference type="NCBI Taxonomy" id="2747483"/>
    <lineage>
        <taxon>Eukaryota</taxon>
        <taxon>Metazoa</taxon>
        <taxon>Ecdysozoa</taxon>
        <taxon>Arthropoda</taxon>
        <taxon>Chelicerata</taxon>
        <taxon>Arachnida</taxon>
        <taxon>Araneae</taxon>
        <taxon>Araneomorphae</taxon>
        <taxon>Entelegynae</taxon>
        <taxon>Araneoidea</taxon>
        <taxon>Nephilidae</taxon>
        <taxon>Trichonephila</taxon>
        <taxon>Trichonephila inaurata</taxon>
    </lineage>
</organism>
<keyword evidence="2" id="KW-1185">Reference proteome</keyword>
<dbReference type="Proteomes" id="UP000886998">
    <property type="component" value="Unassembled WGS sequence"/>
</dbReference>
<comment type="caution">
    <text evidence="1">The sequence shown here is derived from an EMBL/GenBank/DDBJ whole genome shotgun (WGS) entry which is preliminary data.</text>
</comment>
<name>A0A8X6X5D7_9ARAC</name>
<dbReference type="AlphaFoldDB" id="A0A8X6X5D7"/>